<dbReference type="EMBL" id="FPIZ01000029">
    <property type="protein sequence ID" value="SFW86506.1"/>
    <property type="molecule type" value="Genomic_DNA"/>
</dbReference>
<dbReference type="SUPFAM" id="SSF46785">
    <property type="entry name" value="Winged helix' DNA-binding domain"/>
    <property type="match status" value="1"/>
</dbReference>
<dbReference type="Gene3D" id="1.10.10.10">
    <property type="entry name" value="Winged helix-like DNA-binding domain superfamily/Winged helix DNA-binding domain"/>
    <property type="match status" value="1"/>
</dbReference>
<name>A0A1K1SQC8_9BACT</name>
<organism evidence="5 7">
    <name type="scientific">Chitinophaga sancti</name>
    <dbReference type="NCBI Taxonomy" id="1004"/>
    <lineage>
        <taxon>Bacteria</taxon>
        <taxon>Pseudomonadati</taxon>
        <taxon>Bacteroidota</taxon>
        <taxon>Chitinophagia</taxon>
        <taxon>Chitinophagales</taxon>
        <taxon>Chitinophagaceae</taxon>
        <taxon>Chitinophaga</taxon>
    </lineage>
</organism>
<evidence type="ECO:0000313" key="7">
    <source>
        <dbReference type="Proteomes" id="UP000183788"/>
    </source>
</evidence>
<dbReference type="Proteomes" id="UP001326715">
    <property type="component" value="Chromosome"/>
</dbReference>
<dbReference type="InterPro" id="IPR002577">
    <property type="entry name" value="HTH_HxlR"/>
</dbReference>
<dbReference type="PANTHER" id="PTHR33204">
    <property type="entry name" value="TRANSCRIPTIONAL REGULATOR, MARR FAMILY"/>
    <property type="match status" value="1"/>
</dbReference>
<keyword evidence="2" id="KW-0238">DNA-binding</keyword>
<reference evidence="6 8" key="2">
    <citation type="submission" date="2023-11" db="EMBL/GenBank/DDBJ databases">
        <title>MicrobeMod: A computational toolkit for identifying prokaryotic methylation and restriction-modification with nanopore sequencing.</title>
        <authorList>
            <person name="Crits-Christoph A."/>
            <person name="Kang S.C."/>
            <person name="Lee H."/>
            <person name="Ostrov N."/>
        </authorList>
    </citation>
    <scope>NUCLEOTIDE SEQUENCE [LARGE SCALE GENOMIC DNA]</scope>
    <source>
        <strain evidence="6 8">ATCC 23090</strain>
    </source>
</reference>
<reference evidence="5 7" key="1">
    <citation type="submission" date="2016-11" db="EMBL/GenBank/DDBJ databases">
        <authorList>
            <person name="Jaros S."/>
            <person name="Januszkiewicz K."/>
            <person name="Wedrychowicz H."/>
        </authorList>
    </citation>
    <scope>NUCLEOTIDE SEQUENCE [LARGE SCALE GENOMIC DNA]</scope>
    <source>
        <strain evidence="5 7">DSM 784</strain>
    </source>
</reference>
<feature type="domain" description="HTH hxlR-type" evidence="4">
    <location>
        <begin position="9"/>
        <end position="112"/>
    </location>
</feature>
<evidence type="ECO:0000259" key="4">
    <source>
        <dbReference type="PROSITE" id="PS51118"/>
    </source>
</evidence>
<proteinExistence type="predicted"/>
<dbReference type="AlphaFoldDB" id="A0A1K1SQC8"/>
<keyword evidence="3" id="KW-0804">Transcription</keyword>
<evidence type="ECO:0000256" key="1">
    <source>
        <dbReference type="ARBA" id="ARBA00023015"/>
    </source>
</evidence>
<keyword evidence="8" id="KW-1185">Reference proteome</keyword>
<dbReference type="Pfam" id="PF01638">
    <property type="entry name" value="HxlR"/>
    <property type="match status" value="1"/>
</dbReference>
<evidence type="ECO:0000313" key="6">
    <source>
        <dbReference type="EMBL" id="WQG86855.1"/>
    </source>
</evidence>
<evidence type="ECO:0000256" key="2">
    <source>
        <dbReference type="ARBA" id="ARBA00023125"/>
    </source>
</evidence>
<dbReference type="Proteomes" id="UP000183788">
    <property type="component" value="Unassembled WGS sequence"/>
</dbReference>
<dbReference type="STRING" id="1004.SAMN05661012_05898"/>
<evidence type="ECO:0000256" key="3">
    <source>
        <dbReference type="ARBA" id="ARBA00023163"/>
    </source>
</evidence>
<evidence type="ECO:0000313" key="8">
    <source>
        <dbReference type="Proteomes" id="UP001326715"/>
    </source>
</evidence>
<evidence type="ECO:0000313" key="5">
    <source>
        <dbReference type="EMBL" id="SFW86506.1"/>
    </source>
</evidence>
<dbReference type="OrthoDB" id="2619345at2"/>
<dbReference type="GO" id="GO:0003677">
    <property type="term" value="F:DNA binding"/>
    <property type="evidence" value="ECO:0007669"/>
    <property type="project" value="UniProtKB-KW"/>
</dbReference>
<dbReference type="PANTHER" id="PTHR33204:SF29">
    <property type="entry name" value="TRANSCRIPTIONAL REGULATOR"/>
    <property type="match status" value="1"/>
</dbReference>
<dbReference type="InterPro" id="IPR036388">
    <property type="entry name" value="WH-like_DNA-bd_sf"/>
</dbReference>
<accession>A0A1K1SQC8</accession>
<gene>
    <name evidence="5" type="ORF">SAMN05661012_05898</name>
    <name evidence="6" type="ORF">SR876_18210</name>
</gene>
<dbReference type="InterPro" id="IPR036390">
    <property type="entry name" value="WH_DNA-bd_sf"/>
</dbReference>
<dbReference type="EMBL" id="CP140154">
    <property type="protein sequence ID" value="WQG86855.1"/>
    <property type="molecule type" value="Genomic_DNA"/>
</dbReference>
<protein>
    <submittedName>
        <fullName evidence="6">Helix-turn-helix domain-containing protein</fullName>
    </submittedName>
    <submittedName>
        <fullName evidence="5">Transcriptional regulator, HxlR family</fullName>
    </submittedName>
</protein>
<keyword evidence="1" id="KW-0805">Transcription regulation</keyword>
<sequence length="114" mass="13085">MSVRTKETCSKHIIPVKDALDVLGGRWKLQLLIHLSFGPRRFNQLAKELAPITDRTLSKELKSLETNKIISRTEYDAFPPVVEYRITPHGESLFAVISELGNWGRAHRKMIMDK</sequence>
<dbReference type="PROSITE" id="PS51118">
    <property type="entry name" value="HTH_HXLR"/>
    <property type="match status" value="1"/>
</dbReference>
<dbReference type="RefSeq" id="WP_072365329.1">
    <property type="nucleotide sequence ID" value="NZ_CBHWAX010000061.1"/>
</dbReference>